<accession>A0A0C3G3T3</accession>
<proteinExistence type="predicted"/>
<keyword evidence="2" id="KW-1185">Reference proteome</keyword>
<dbReference type="HOGENOM" id="CLU_138299_0_0_1"/>
<dbReference type="EMBL" id="KN832981">
    <property type="protein sequence ID" value="KIM86569.1"/>
    <property type="molecule type" value="Genomic_DNA"/>
</dbReference>
<protein>
    <recommendedName>
        <fullName evidence="3">CCHC-type domain-containing protein</fullName>
    </recommendedName>
</protein>
<reference evidence="1 2" key="1">
    <citation type="submission" date="2014-04" db="EMBL/GenBank/DDBJ databases">
        <authorList>
            <consortium name="DOE Joint Genome Institute"/>
            <person name="Kuo A."/>
            <person name="Tarkka M."/>
            <person name="Buscot F."/>
            <person name="Kohler A."/>
            <person name="Nagy L.G."/>
            <person name="Floudas D."/>
            <person name="Copeland A."/>
            <person name="Barry K.W."/>
            <person name="Cichocki N."/>
            <person name="Veneault-Fourrey C."/>
            <person name="LaButti K."/>
            <person name="Lindquist E.A."/>
            <person name="Lipzen A."/>
            <person name="Lundell T."/>
            <person name="Morin E."/>
            <person name="Murat C."/>
            <person name="Sun H."/>
            <person name="Tunlid A."/>
            <person name="Henrissat B."/>
            <person name="Grigoriev I.V."/>
            <person name="Hibbett D.S."/>
            <person name="Martin F."/>
            <person name="Nordberg H.P."/>
            <person name="Cantor M.N."/>
            <person name="Hua S.X."/>
        </authorList>
    </citation>
    <scope>NUCLEOTIDE SEQUENCE [LARGE SCALE GENOMIC DNA]</scope>
    <source>
        <strain evidence="1 2">F 1598</strain>
    </source>
</reference>
<reference evidence="2" key="2">
    <citation type="submission" date="2015-01" db="EMBL/GenBank/DDBJ databases">
        <title>Evolutionary Origins and Diversification of the Mycorrhizal Mutualists.</title>
        <authorList>
            <consortium name="DOE Joint Genome Institute"/>
            <consortium name="Mycorrhizal Genomics Consortium"/>
            <person name="Kohler A."/>
            <person name="Kuo A."/>
            <person name="Nagy L.G."/>
            <person name="Floudas D."/>
            <person name="Copeland A."/>
            <person name="Barry K.W."/>
            <person name="Cichocki N."/>
            <person name="Veneault-Fourrey C."/>
            <person name="LaButti K."/>
            <person name="Lindquist E.A."/>
            <person name="Lipzen A."/>
            <person name="Lundell T."/>
            <person name="Morin E."/>
            <person name="Murat C."/>
            <person name="Riley R."/>
            <person name="Ohm R."/>
            <person name="Sun H."/>
            <person name="Tunlid A."/>
            <person name="Henrissat B."/>
            <person name="Grigoriev I.V."/>
            <person name="Hibbett D.S."/>
            <person name="Martin F."/>
        </authorList>
    </citation>
    <scope>NUCLEOTIDE SEQUENCE [LARGE SCALE GENOMIC DNA]</scope>
    <source>
        <strain evidence="2">F 1598</strain>
    </source>
</reference>
<feature type="non-terminal residue" evidence="1">
    <location>
        <position position="1"/>
    </location>
</feature>
<sequence>RRFEGQRSAFMIITFRTAESANTAIQNSLYICSKRCTTQKLLPEPRRCFKCHAINARHIAANCKEITDICDTCGGAHLSRECSLKDELPEKHYCVNCKTYGHASRDRLCPAYTKCTDELNTRMPENLYKYFPMDNPRTWELTHP</sequence>
<evidence type="ECO:0008006" key="3">
    <source>
        <dbReference type="Google" id="ProtNLM"/>
    </source>
</evidence>
<evidence type="ECO:0000313" key="2">
    <source>
        <dbReference type="Proteomes" id="UP000054166"/>
    </source>
</evidence>
<name>A0A0C3G3T3_PILCF</name>
<evidence type="ECO:0000313" key="1">
    <source>
        <dbReference type="EMBL" id="KIM86569.1"/>
    </source>
</evidence>
<dbReference type="InParanoid" id="A0A0C3G3T3"/>
<organism evidence="1 2">
    <name type="scientific">Piloderma croceum (strain F 1598)</name>
    <dbReference type="NCBI Taxonomy" id="765440"/>
    <lineage>
        <taxon>Eukaryota</taxon>
        <taxon>Fungi</taxon>
        <taxon>Dikarya</taxon>
        <taxon>Basidiomycota</taxon>
        <taxon>Agaricomycotina</taxon>
        <taxon>Agaricomycetes</taxon>
        <taxon>Agaricomycetidae</taxon>
        <taxon>Atheliales</taxon>
        <taxon>Atheliaceae</taxon>
        <taxon>Piloderma</taxon>
    </lineage>
</organism>
<feature type="non-terminal residue" evidence="1">
    <location>
        <position position="144"/>
    </location>
</feature>
<dbReference type="Proteomes" id="UP000054166">
    <property type="component" value="Unassembled WGS sequence"/>
</dbReference>
<dbReference type="AlphaFoldDB" id="A0A0C3G3T3"/>
<gene>
    <name evidence="1" type="ORF">PILCRDRAFT_53150</name>
</gene>
<dbReference type="OrthoDB" id="2800503at2759"/>